<evidence type="ECO:0000313" key="2">
    <source>
        <dbReference type="Proteomes" id="UP000729402"/>
    </source>
</evidence>
<protein>
    <submittedName>
        <fullName evidence="1">Uncharacterized protein</fullName>
    </submittedName>
</protein>
<dbReference type="Proteomes" id="UP000729402">
    <property type="component" value="Unassembled WGS sequence"/>
</dbReference>
<accession>A0A8J5VNH9</accession>
<dbReference type="EMBL" id="JAAALK010000288">
    <property type="protein sequence ID" value="KAG8054108.1"/>
    <property type="molecule type" value="Genomic_DNA"/>
</dbReference>
<comment type="caution">
    <text evidence="1">The sequence shown here is derived from an EMBL/GenBank/DDBJ whole genome shotgun (WGS) entry which is preliminary data.</text>
</comment>
<reference evidence="1" key="1">
    <citation type="journal article" date="2021" name="bioRxiv">
        <title>Whole Genome Assembly and Annotation of Northern Wild Rice, Zizania palustris L., Supports a Whole Genome Duplication in the Zizania Genus.</title>
        <authorList>
            <person name="Haas M."/>
            <person name="Kono T."/>
            <person name="Macchietto M."/>
            <person name="Millas R."/>
            <person name="McGilp L."/>
            <person name="Shao M."/>
            <person name="Duquette J."/>
            <person name="Hirsch C.N."/>
            <person name="Kimball J."/>
        </authorList>
    </citation>
    <scope>NUCLEOTIDE SEQUENCE</scope>
    <source>
        <tissue evidence="1">Fresh leaf tissue</tissue>
    </source>
</reference>
<dbReference type="AlphaFoldDB" id="A0A8J5VNH9"/>
<evidence type="ECO:0000313" key="1">
    <source>
        <dbReference type="EMBL" id="KAG8054108.1"/>
    </source>
</evidence>
<proteinExistence type="predicted"/>
<reference evidence="1" key="2">
    <citation type="submission" date="2021-02" db="EMBL/GenBank/DDBJ databases">
        <authorList>
            <person name="Kimball J.A."/>
            <person name="Haas M.W."/>
            <person name="Macchietto M."/>
            <person name="Kono T."/>
            <person name="Duquette J."/>
            <person name="Shao M."/>
        </authorList>
    </citation>
    <scope>NUCLEOTIDE SEQUENCE</scope>
    <source>
        <tissue evidence="1">Fresh leaf tissue</tissue>
    </source>
</reference>
<keyword evidence="2" id="KW-1185">Reference proteome</keyword>
<name>A0A8J5VNH9_ZIZPA</name>
<sequence>MSGANDGAGAEAEGPSITTPVNCKAVQYFETLHKSLQDSYLWLCSRKNSRQYDQHQCSIPTKSGDKNRRGKLLRFCLSMKVLKPPSGH</sequence>
<organism evidence="1 2">
    <name type="scientific">Zizania palustris</name>
    <name type="common">Northern wild rice</name>
    <dbReference type="NCBI Taxonomy" id="103762"/>
    <lineage>
        <taxon>Eukaryota</taxon>
        <taxon>Viridiplantae</taxon>
        <taxon>Streptophyta</taxon>
        <taxon>Embryophyta</taxon>
        <taxon>Tracheophyta</taxon>
        <taxon>Spermatophyta</taxon>
        <taxon>Magnoliopsida</taxon>
        <taxon>Liliopsida</taxon>
        <taxon>Poales</taxon>
        <taxon>Poaceae</taxon>
        <taxon>BOP clade</taxon>
        <taxon>Oryzoideae</taxon>
        <taxon>Oryzeae</taxon>
        <taxon>Zizaniinae</taxon>
        <taxon>Zizania</taxon>
    </lineage>
</organism>
<gene>
    <name evidence="1" type="ORF">GUJ93_ZPchr0001g32201</name>
</gene>